<evidence type="ECO:0000313" key="3">
    <source>
        <dbReference type="Proteomes" id="UP000219111"/>
    </source>
</evidence>
<protein>
    <submittedName>
        <fullName evidence="2">Uncharacterized protein</fullName>
    </submittedName>
</protein>
<dbReference type="EMBL" id="OBMT01000003">
    <property type="protein sequence ID" value="SOC01863.1"/>
    <property type="molecule type" value="Genomic_DNA"/>
</dbReference>
<dbReference type="RefSeq" id="WP_097069246.1">
    <property type="nucleotide sequence ID" value="NZ_OBMT01000003.1"/>
</dbReference>
<keyword evidence="1" id="KW-0812">Transmembrane</keyword>
<dbReference type="Proteomes" id="UP000219111">
    <property type="component" value="Unassembled WGS sequence"/>
</dbReference>
<reference evidence="3" key="1">
    <citation type="submission" date="2017-08" db="EMBL/GenBank/DDBJ databases">
        <authorList>
            <person name="Varghese N."/>
            <person name="Submissions S."/>
        </authorList>
    </citation>
    <scope>NUCLEOTIDE SEQUENCE [LARGE SCALE GENOMIC DNA]</scope>
    <source>
        <strain evidence="3">JA276</strain>
    </source>
</reference>
<keyword evidence="1" id="KW-1133">Transmembrane helix</keyword>
<dbReference type="AlphaFoldDB" id="A0A285S4K9"/>
<name>A0A285S4K9_9RHOB</name>
<gene>
    <name evidence="2" type="ORF">SAMN05877831_10320</name>
</gene>
<evidence type="ECO:0000256" key="1">
    <source>
        <dbReference type="SAM" id="Phobius"/>
    </source>
</evidence>
<keyword evidence="1" id="KW-0472">Membrane</keyword>
<sequence length="81" mass="8455">MQGLFVLAIVALLGRAMKAPPNAIAAILALIWAGFTAGHLFFKNPDAPLRAISGGSLTLWLAVGAAGAVGFAVWTVLRQRR</sequence>
<feature type="transmembrane region" description="Helical" evidence="1">
    <location>
        <begin position="49"/>
        <end position="77"/>
    </location>
</feature>
<proteinExistence type="predicted"/>
<organism evidence="2 3">
    <name type="scientific">Rhodobacter maris</name>
    <dbReference type="NCBI Taxonomy" id="446682"/>
    <lineage>
        <taxon>Bacteria</taxon>
        <taxon>Pseudomonadati</taxon>
        <taxon>Pseudomonadota</taxon>
        <taxon>Alphaproteobacteria</taxon>
        <taxon>Rhodobacterales</taxon>
        <taxon>Rhodobacter group</taxon>
        <taxon>Rhodobacter</taxon>
    </lineage>
</organism>
<accession>A0A285S4K9</accession>
<keyword evidence="3" id="KW-1185">Reference proteome</keyword>
<evidence type="ECO:0000313" key="2">
    <source>
        <dbReference type="EMBL" id="SOC01863.1"/>
    </source>
</evidence>